<dbReference type="EMBL" id="CP013232">
    <property type="protein sequence ID" value="AMO96693.1"/>
    <property type="molecule type" value="Genomic_DNA"/>
</dbReference>
<keyword evidence="1" id="KW-0732">Signal</keyword>
<gene>
    <name evidence="3" type="ORF">CFter6_4084</name>
</gene>
<feature type="signal peptide" evidence="1">
    <location>
        <begin position="1"/>
        <end position="22"/>
    </location>
</feature>
<proteinExistence type="predicted"/>
<name>A0A127PG30_9BURK</name>
<evidence type="ECO:0000313" key="3">
    <source>
        <dbReference type="EMBL" id="AMO96693.1"/>
    </source>
</evidence>
<feature type="chain" id="PRO_5007276964" evidence="1">
    <location>
        <begin position="23"/>
        <end position="165"/>
    </location>
</feature>
<feature type="domain" description="Lipocalin-like" evidence="2">
    <location>
        <begin position="32"/>
        <end position="147"/>
    </location>
</feature>
<reference evidence="3 4" key="1">
    <citation type="submission" date="2015-11" db="EMBL/GenBank/DDBJ databases">
        <title>Exploring the genomic traits of fungus-feeding bacterial genus Collimonas.</title>
        <authorList>
            <person name="Song C."/>
            <person name="Schmidt R."/>
            <person name="de Jager V."/>
            <person name="Krzyzanowska D."/>
            <person name="Jongedijk E."/>
            <person name="Cankar K."/>
            <person name="Beekwilder J."/>
            <person name="van Veen A."/>
            <person name="de Boer W."/>
            <person name="van Veen J.A."/>
            <person name="Garbeva P."/>
        </authorList>
    </citation>
    <scope>NUCLEOTIDE SEQUENCE [LARGE SCALE GENOMIC DNA]</scope>
    <source>
        <strain evidence="3 4">Ter6</strain>
    </source>
</reference>
<dbReference type="InterPro" id="IPR024311">
    <property type="entry name" value="Lipocalin-like"/>
</dbReference>
<dbReference type="Pfam" id="PF13924">
    <property type="entry name" value="Lipocalin_5"/>
    <property type="match status" value="1"/>
</dbReference>
<evidence type="ECO:0000259" key="2">
    <source>
        <dbReference type="Pfam" id="PF13924"/>
    </source>
</evidence>
<evidence type="ECO:0000256" key="1">
    <source>
        <dbReference type="SAM" id="SignalP"/>
    </source>
</evidence>
<dbReference type="PATRIC" id="fig|158899.10.peg.4049"/>
<sequence length="165" mass="18252">MMKLLSKLFCLGAILWVPAAQAAAEMPFPLAGSWTLVAADLLHPDGSRTHDYGEAPKGLLLIDNHGRYSAQIYKSERPLFASGDKKTGTAAEFEAAVMGTSAHFGTLMIDTMTHTLIYNIESSAYKNWEGTQQKRVYELHGDELSYQVPARPDGLIPISVWRRIK</sequence>
<accession>A0A127PG30</accession>
<dbReference type="OrthoDB" id="118834at2"/>
<organism evidence="3">
    <name type="scientific">Collimonas fungivorans</name>
    <dbReference type="NCBI Taxonomy" id="158899"/>
    <lineage>
        <taxon>Bacteria</taxon>
        <taxon>Pseudomonadati</taxon>
        <taxon>Pseudomonadota</taxon>
        <taxon>Betaproteobacteria</taxon>
        <taxon>Burkholderiales</taxon>
        <taxon>Oxalobacteraceae</taxon>
        <taxon>Collimonas</taxon>
    </lineage>
</organism>
<evidence type="ECO:0000313" key="4">
    <source>
        <dbReference type="Proteomes" id="UP000072421"/>
    </source>
</evidence>
<dbReference type="Proteomes" id="UP000072421">
    <property type="component" value="Chromosome"/>
</dbReference>
<protein>
    <submittedName>
        <fullName evidence="3">Lipocalin-like domain protein</fullName>
    </submittedName>
</protein>
<dbReference type="RefSeq" id="WP_082814861.1">
    <property type="nucleotide sequence ID" value="NZ_CP013232.1"/>
</dbReference>
<dbReference type="AlphaFoldDB" id="A0A127PG30"/>